<evidence type="ECO:0000313" key="2">
    <source>
        <dbReference type="Proteomes" id="UP000593575"/>
    </source>
</evidence>
<name>A0A7J9K4N8_9ROSI</name>
<dbReference type="PANTHER" id="PTHR31009">
    <property type="entry name" value="S-ADENOSYL-L-METHIONINE:CARBOXYL METHYLTRANSFERASE FAMILY PROTEIN"/>
    <property type="match status" value="1"/>
</dbReference>
<comment type="caution">
    <text evidence="1">The sequence shown here is derived from an EMBL/GenBank/DDBJ whole genome shotgun (WGS) entry which is preliminary data.</text>
</comment>
<dbReference type="SUPFAM" id="SSF53335">
    <property type="entry name" value="S-adenosyl-L-methionine-dependent methyltransferases"/>
    <property type="match status" value="1"/>
</dbReference>
<organism evidence="1 2">
    <name type="scientific">Gossypium armourianum</name>
    <dbReference type="NCBI Taxonomy" id="34283"/>
    <lineage>
        <taxon>Eukaryota</taxon>
        <taxon>Viridiplantae</taxon>
        <taxon>Streptophyta</taxon>
        <taxon>Embryophyta</taxon>
        <taxon>Tracheophyta</taxon>
        <taxon>Spermatophyta</taxon>
        <taxon>Magnoliopsida</taxon>
        <taxon>eudicotyledons</taxon>
        <taxon>Gunneridae</taxon>
        <taxon>Pentapetalae</taxon>
        <taxon>rosids</taxon>
        <taxon>malvids</taxon>
        <taxon>Malvales</taxon>
        <taxon>Malvaceae</taxon>
        <taxon>Malvoideae</taxon>
        <taxon>Gossypium</taxon>
    </lineage>
</organism>
<dbReference type="InterPro" id="IPR005299">
    <property type="entry name" value="MeTrfase_7"/>
</dbReference>
<gene>
    <name evidence="1" type="ORF">Goarm_003885</name>
</gene>
<accession>A0A7J9K4N8</accession>
<evidence type="ECO:0000313" key="1">
    <source>
        <dbReference type="EMBL" id="MBA0841393.1"/>
    </source>
</evidence>
<feature type="non-terminal residue" evidence="1">
    <location>
        <position position="136"/>
    </location>
</feature>
<reference evidence="1 2" key="1">
    <citation type="journal article" date="2019" name="Genome Biol. Evol.">
        <title>Insights into the evolution of the New World diploid cottons (Gossypium, subgenus Houzingenia) based on genome sequencing.</title>
        <authorList>
            <person name="Grover C.E."/>
            <person name="Arick M.A. 2nd"/>
            <person name="Thrash A."/>
            <person name="Conover J.L."/>
            <person name="Sanders W.S."/>
            <person name="Peterson D.G."/>
            <person name="Frelichowski J.E."/>
            <person name="Scheffler J.A."/>
            <person name="Scheffler B.E."/>
            <person name="Wendel J.F."/>
        </authorList>
    </citation>
    <scope>NUCLEOTIDE SEQUENCE [LARGE SCALE GENOMIC DNA]</scope>
    <source>
        <strain evidence="1">6</strain>
        <tissue evidence="1">Leaf</tissue>
    </source>
</reference>
<dbReference type="InterPro" id="IPR029063">
    <property type="entry name" value="SAM-dependent_MTases_sf"/>
</dbReference>
<dbReference type="AlphaFoldDB" id="A0A7J9K4N8"/>
<sequence length="136" mass="15554">MKVADLGCSSGPNTFMAIWHIIETVHGISQQEQLKLPEFEVLLNDLPENDFNFVFKSVPGFYEKLKKERGDMLQERRNWEGSFEIKELQVFVVEANCSSREELPGSKDIWVQKGKKFANASRAVFEPIICSHFGDA</sequence>
<dbReference type="EMBL" id="JABFAE010000011">
    <property type="protein sequence ID" value="MBA0841393.1"/>
    <property type="molecule type" value="Genomic_DNA"/>
</dbReference>
<dbReference type="Pfam" id="PF03492">
    <property type="entry name" value="Methyltransf_7"/>
    <property type="match status" value="1"/>
</dbReference>
<dbReference type="GO" id="GO:0008168">
    <property type="term" value="F:methyltransferase activity"/>
    <property type="evidence" value="ECO:0007669"/>
    <property type="project" value="InterPro"/>
</dbReference>
<dbReference type="Gene3D" id="3.40.50.150">
    <property type="entry name" value="Vaccinia Virus protein VP39"/>
    <property type="match status" value="1"/>
</dbReference>
<keyword evidence="2" id="KW-1185">Reference proteome</keyword>
<dbReference type="Proteomes" id="UP000593575">
    <property type="component" value="Unassembled WGS sequence"/>
</dbReference>
<protein>
    <submittedName>
        <fullName evidence="1">Uncharacterized protein</fullName>
    </submittedName>
</protein>
<proteinExistence type="predicted"/>